<dbReference type="InterPro" id="IPR002575">
    <property type="entry name" value="Aminoglycoside_PTrfase"/>
</dbReference>
<dbReference type="OrthoDB" id="9803871at2"/>
<dbReference type="EMBL" id="MPKA01000095">
    <property type="protein sequence ID" value="OLU44763.1"/>
    <property type="molecule type" value="Genomic_DNA"/>
</dbReference>
<dbReference type="CDD" id="cd05151">
    <property type="entry name" value="ChoK-like"/>
    <property type="match status" value="1"/>
</dbReference>
<dbReference type="RefSeq" id="WP_076342102.1">
    <property type="nucleotide sequence ID" value="NZ_CAMNTW010000031.1"/>
</dbReference>
<dbReference type="PANTHER" id="PTHR40086">
    <property type="entry name" value="PHOSPHOTRANSFERASE YTMP-RELATED"/>
    <property type="match status" value="1"/>
</dbReference>
<dbReference type="STRING" id="1862672.BO225_09960"/>
<comment type="caution">
    <text evidence="2">The sequence shown here is derived from an EMBL/GenBank/DDBJ whole genome shotgun (WGS) entry which is preliminary data.</text>
</comment>
<dbReference type="AlphaFoldDB" id="A0A1U7NKI9"/>
<dbReference type="InterPro" id="IPR011009">
    <property type="entry name" value="Kinase-like_dom_sf"/>
</dbReference>
<sequence length="274" mass="32701">MDKLEVKQYLENIFHQEIQLYRTDKGISNVSYLMRMDDQTYMVRVPKKEHGLLRVDFKNEYEVLQKVKALDVPLVGMDIHKGIKVTKYIEGVHEFSEAKGSTKYEQTGKMLKTLHCLDGVDFYFDPFKKLSEYRSQVKERIVFFEEEEKIIEAVFLIYRPDTLCHNDVVSGNLLFSNCRSYLIDYEYAAMNDFRFDLASFFSENQIEDERSRQLFYIGYGIESSIDPEIRLFECFEDILWGYWANMLYDHSKEEIYRIIAKEKEAHFQRTKAMI</sequence>
<feature type="domain" description="Aminoglycoside phosphotransferase" evidence="1">
    <location>
        <begin position="25"/>
        <end position="219"/>
    </location>
</feature>
<dbReference type="Pfam" id="PF01636">
    <property type="entry name" value="APH"/>
    <property type="match status" value="1"/>
</dbReference>
<dbReference type="Gene3D" id="3.30.200.20">
    <property type="entry name" value="Phosphorylase Kinase, domain 1"/>
    <property type="match status" value="1"/>
</dbReference>
<dbReference type="GeneID" id="78276260"/>
<name>A0A1U7NKI9_9FIRM</name>
<organism evidence="2 3">
    <name type="scientific">Dubosiella newyorkensis</name>
    <dbReference type="NCBI Taxonomy" id="1862672"/>
    <lineage>
        <taxon>Bacteria</taxon>
        <taxon>Bacillati</taxon>
        <taxon>Bacillota</taxon>
        <taxon>Erysipelotrichia</taxon>
        <taxon>Erysipelotrichales</taxon>
        <taxon>Erysipelotrichaceae</taxon>
        <taxon>Dubosiella</taxon>
    </lineage>
</organism>
<dbReference type="InterPro" id="IPR052077">
    <property type="entry name" value="CcrZ_PhaseVar_Mediator"/>
</dbReference>
<dbReference type="Gene3D" id="3.90.1200.10">
    <property type="match status" value="1"/>
</dbReference>
<protein>
    <recommendedName>
        <fullName evidence="1">Aminoglycoside phosphotransferase domain-containing protein</fullName>
    </recommendedName>
</protein>
<accession>A0A1U7NKI9</accession>
<proteinExistence type="predicted"/>
<dbReference type="Proteomes" id="UP000186705">
    <property type="component" value="Unassembled WGS sequence"/>
</dbReference>
<evidence type="ECO:0000313" key="3">
    <source>
        <dbReference type="Proteomes" id="UP000186705"/>
    </source>
</evidence>
<evidence type="ECO:0000313" key="2">
    <source>
        <dbReference type="EMBL" id="OLU44763.1"/>
    </source>
</evidence>
<evidence type="ECO:0000259" key="1">
    <source>
        <dbReference type="Pfam" id="PF01636"/>
    </source>
</evidence>
<keyword evidence="3" id="KW-1185">Reference proteome</keyword>
<dbReference type="PANTHER" id="PTHR40086:SF1">
    <property type="entry name" value="CELL CYCLE REGULATOR CCRZ"/>
    <property type="match status" value="1"/>
</dbReference>
<reference evidence="2 3" key="1">
    <citation type="submission" date="2016-11" db="EMBL/GenBank/DDBJ databases">
        <title>Description of two novel members of the family Erysipelotrichaceae: Ileibacterium lipovorans gen. nov., sp. nov. and Dubosiella newyorkensis, gen. nov., sp. nov.</title>
        <authorList>
            <person name="Cox L.M."/>
            <person name="Sohn J."/>
            <person name="Tyrrell K.L."/>
            <person name="Citron D.M."/>
            <person name="Lawson P.A."/>
            <person name="Patel N.B."/>
            <person name="Iizumi T."/>
            <person name="Perez-Perez G.I."/>
            <person name="Goldstein E.J."/>
            <person name="Blaser M.J."/>
        </authorList>
    </citation>
    <scope>NUCLEOTIDE SEQUENCE [LARGE SCALE GENOMIC DNA]</scope>
    <source>
        <strain evidence="2 3">NYU-BL-A4</strain>
    </source>
</reference>
<gene>
    <name evidence="2" type="ORF">BO225_09960</name>
</gene>
<dbReference type="SUPFAM" id="SSF56112">
    <property type="entry name" value="Protein kinase-like (PK-like)"/>
    <property type="match status" value="1"/>
</dbReference>